<organism evidence="2 3">
    <name type="scientific">Riccia fluitans</name>
    <dbReference type="NCBI Taxonomy" id="41844"/>
    <lineage>
        <taxon>Eukaryota</taxon>
        <taxon>Viridiplantae</taxon>
        <taxon>Streptophyta</taxon>
        <taxon>Embryophyta</taxon>
        <taxon>Marchantiophyta</taxon>
        <taxon>Marchantiopsida</taxon>
        <taxon>Marchantiidae</taxon>
        <taxon>Marchantiales</taxon>
        <taxon>Ricciaceae</taxon>
        <taxon>Riccia</taxon>
    </lineage>
</organism>
<dbReference type="Proteomes" id="UP001605036">
    <property type="component" value="Unassembled WGS sequence"/>
</dbReference>
<keyword evidence="3" id="KW-1185">Reference proteome</keyword>
<comment type="caution">
    <text evidence="2">The sequence shown here is derived from an EMBL/GenBank/DDBJ whole genome shotgun (WGS) entry which is preliminary data.</text>
</comment>
<feature type="region of interest" description="Disordered" evidence="1">
    <location>
        <begin position="356"/>
        <end position="394"/>
    </location>
</feature>
<gene>
    <name evidence="2" type="ORF">R1flu_016233</name>
</gene>
<dbReference type="AlphaFoldDB" id="A0ABD1YL91"/>
<reference evidence="2 3" key="1">
    <citation type="submission" date="2024-09" db="EMBL/GenBank/DDBJ databases">
        <title>Chromosome-scale assembly of Riccia fluitans.</title>
        <authorList>
            <person name="Paukszto L."/>
            <person name="Sawicki J."/>
            <person name="Karawczyk K."/>
            <person name="Piernik-Szablinska J."/>
            <person name="Szczecinska M."/>
            <person name="Mazdziarz M."/>
        </authorList>
    </citation>
    <scope>NUCLEOTIDE SEQUENCE [LARGE SCALE GENOMIC DNA]</scope>
    <source>
        <strain evidence="2">Rf_01</strain>
        <tissue evidence="2">Aerial parts of the thallus</tissue>
    </source>
</reference>
<protein>
    <submittedName>
        <fullName evidence="2">Uncharacterized protein</fullName>
    </submittedName>
</protein>
<accession>A0ABD1YL91</accession>
<evidence type="ECO:0000313" key="2">
    <source>
        <dbReference type="EMBL" id="KAL2631547.1"/>
    </source>
</evidence>
<dbReference type="EMBL" id="JBHFFA010000004">
    <property type="protein sequence ID" value="KAL2631547.1"/>
    <property type="molecule type" value="Genomic_DNA"/>
</dbReference>
<name>A0ABD1YL91_9MARC</name>
<evidence type="ECO:0000313" key="3">
    <source>
        <dbReference type="Proteomes" id="UP001605036"/>
    </source>
</evidence>
<feature type="compositionally biased region" description="Basic and acidic residues" evidence="1">
    <location>
        <begin position="370"/>
        <end position="380"/>
    </location>
</feature>
<evidence type="ECO:0000256" key="1">
    <source>
        <dbReference type="SAM" id="MobiDB-lite"/>
    </source>
</evidence>
<feature type="compositionally biased region" description="Polar residues" evidence="1">
    <location>
        <begin position="206"/>
        <end position="219"/>
    </location>
</feature>
<feature type="region of interest" description="Disordered" evidence="1">
    <location>
        <begin position="178"/>
        <end position="223"/>
    </location>
</feature>
<proteinExistence type="predicted"/>
<sequence>MVALDGHRNNQEFQEKLLLISRDHRANSAEIRDLLRPLVAGQNQEMKRQDRHMQTVNHDMEEIGAVLNQISAGQADSVTEKFWNDVVAAISQSASDSPGESSLDKEGRFIITYKYTDDLDSLRTEITQLKESASIAEKEATGKISFLAAELESEKTKNAAITAKLKKELASALNQITEEANQGTDRSEIASRKASFSEEQAEYDVRQTSPSRESQGADSKSSEGILRPDVLSLGFHAFDDPFDSERILLLHVPSSEKDGNTGGIAVYEVGETVWTQLWMSTKSPIGSLILIDSKPRIEDVHAFQGAVLDGVHTSHVWEARSRSSSEQHLSLSPQQNLLFPFASFFERLHVKSLVGSSGDTGSGELPTKTNENRGVDKLDGNSRSTASTDVEVELESEPELLQVTGVIHLDPNTCTCTWIQGKEHENEASIPGHMIKPVLTLKFFKEQNGDQTLKGFDSTLKVEFFMKGERNKLDDPSKFGWYHDQFELSFRCLLSNAVRIASNRNSHSLCECE</sequence>